<organism evidence="1 2">
    <name type="scientific">Kribbella deserti</name>
    <dbReference type="NCBI Taxonomy" id="1926257"/>
    <lineage>
        <taxon>Bacteria</taxon>
        <taxon>Bacillati</taxon>
        <taxon>Actinomycetota</taxon>
        <taxon>Actinomycetes</taxon>
        <taxon>Propionibacteriales</taxon>
        <taxon>Kribbellaceae</taxon>
        <taxon>Kribbella</taxon>
    </lineage>
</organism>
<reference evidence="1 2" key="1">
    <citation type="submission" date="2024-09" db="EMBL/GenBank/DDBJ databases">
        <authorList>
            <person name="Sun Q."/>
            <person name="Mori K."/>
        </authorList>
    </citation>
    <scope>NUCLEOTIDE SEQUENCE [LARGE SCALE GENOMIC DNA]</scope>
    <source>
        <strain evidence="1 2">CGMCC 1.15906</strain>
    </source>
</reference>
<comment type="caution">
    <text evidence="1">The sequence shown here is derived from an EMBL/GenBank/DDBJ whole genome shotgun (WGS) entry which is preliminary data.</text>
</comment>
<name>A0ABV6QND0_9ACTN</name>
<evidence type="ECO:0000313" key="2">
    <source>
        <dbReference type="Proteomes" id="UP001589890"/>
    </source>
</evidence>
<sequence length="69" mass="7166">MADIAAWNTANPIGTRVLFWPAFKDEPGRESVTRSAAWVLSSGAAVVLVDGYAGGIALTHVEPVQAGAQ</sequence>
<dbReference type="RefSeq" id="WP_380049254.1">
    <property type="nucleotide sequence ID" value="NZ_JBHLTC010000022.1"/>
</dbReference>
<dbReference type="Proteomes" id="UP001589890">
    <property type="component" value="Unassembled WGS sequence"/>
</dbReference>
<proteinExistence type="predicted"/>
<evidence type="ECO:0000313" key="1">
    <source>
        <dbReference type="EMBL" id="MFC0626123.1"/>
    </source>
</evidence>
<keyword evidence="2" id="KW-1185">Reference proteome</keyword>
<dbReference type="EMBL" id="JBHLTC010000022">
    <property type="protein sequence ID" value="MFC0626123.1"/>
    <property type="molecule type" value="Genomic_DNA"/>
</dbReference>
<protein>
    <submittedName>
        <fullName evidence="1">Uncharacterized protein</fullName>
    </submittedName>
</protein>
<accession>A0ABV6QND0</accession>
<gene>
    <name evidence="1" type="ORF">ACFFGN_18745</name>
</gene>